<keyword evidence="9" id="KW-1185">Reference proteome</keyword>
<dbReference type="Pfam" id="PF18569">
    <property type="entry name" value="Thioredoxin_16"/>
    <property type="match status" value="1"/>
</dbReference>
<keyword evidence="8" id="KW-0436">Ligase</keyword>
<dbReference type="Proteomes" id="UP000027135">
    <property type="component" value="Unassembled WGS sequence"/>
</dbReference>
<keyword evidence="8" id="KW-0030">Aminoacyl-tRNA synthetase</keyword>
<organism evidence="8 9">
    <name type="scientific">Zootermopsis nevadensis</name>
    <name type="common">Dampwood termite</name>
    <dbReference type="NCBI Taxonomy" id="136037"/>
    <lineage>
        <taxon>Eukaryota</taxon>
        <taxon>Metazoa</taxon>
        <taxon>Ecdysozoa</taxon>
        <taxon>Arthropoda</taxon>
        <taxon>Hexapoda</taxon>
        <taxon>Insecta</taxon>
        <taxon>Pterygota</taxon>
        <taxon>Neoptera</taxon>
        <taxon>Polyneoptera</taxon>
        <taxon>Dictyoptera</taxon>
        <taxon>Blattodea</taxon>
        <taxon>Blattoidea</taxon>
        <taxon>Termitoidae</taxon>
        <taxon>Termopsidae</taxon>
        <taxon>Zootermopsis</taxon>
    </lineage>
</organism>
<keyword evidence="6" id="KW-0175">Coiled coil</keyword>
<dbReference type="InterPro" id="IPR042360">
    <property type="entry name" value="AIMP2"/>
</dbReference>
<dbReference type="InterPro" id="IPR041503">
    <property type="entry name" value="AIMP2_thioredoxin"/>
</dbReference>
<feature type="coiled-coil region" evidence="6">
    <location>
        <begin position="69"/>
        <end position="96"/>
    </location>
</feature>
<name>A0A067R539_ZOONE</name>
<dbReference type="FunCoup" id="A0A067R539">
    <property type="interactions" value="357"/>
</dbReference>
<dbReference type="GO" id="GO:0005634">
    <property type="term" value="C:nucleus"/>
    <property type="evidence" value="ECO:0007669"/>
    <property type="project" value="UniProtKB-SubCell"/>
</dbReference>
<evidence type="ECO:0000259" key="7">
    <source>
        <dbReference type="Pfam" id="PF18569"/>
    </source>
</evidence>
<keyword evidence="5" id="KW-0539">Nucleus</keyword>
<accession>A0A067R539</accession>
<dbReference type="Gene3D" id="1.20.1050.130">
    <property type="match status" value="1"/>
</dbReference>
<dbReference type="EMBL" id="KK852687">
    <property type="protein sequence ID" value="KDR18392.1"/>
    <property type="molecule type" value="Genomic_DNA"/>
</dbReference>
<dbReference type="PANTHER" id="PTHR13438:SF2">
    <property type="entry name" value="AMINOACYL TRNA SYNTHASE COMPLEX-INTERACTING MULTIFUNCTIONAL PROTEIN 2"/>
    <property type="match status" value="1"/>
</dbReference>
<dbReference type="GO" id="GO:0005829">
    <property type="term" value="C:cytosol"/>
    <property type="evidence" value="ECO:0007669"/>
    <property type="project" value="UniProtKB-SubCell"/>
</dbReference>
<keyword evidence="3" id="KW-0963">Cytoplasm</keyword>
<evidence type="ECO:0000256" key="3">
    <source>
        <dbReference type="ARBA" id="ARBA00022490"/>
    </source>
</evidence>
<dbReference type="OrthoDB" id="424586at2759"/>
<reference evidence="8 9" key="1">
    <citation type="journal article" date="2014" name="Nat. Commun.">
        <title>Molecular traces of alternative social organization in a termite genome.</title>
        <authorList>
            <person name="Terrapon N."/>
            <person name="Li C."/>
            <person name="Robertson H.M."/>
            <person name="Ji L."/>
            <person name="Meng X."/>
            <person name="Booth W."/>
            <person name="Chen Z."/>
            <person name="Childers C.P."/>
            <person name="Glastad K.M."/>
            <person name="Gokhale K."/>
            <person name="Gowin J."/>
            <person name="Gronenberg W."/>
            <person name="Hermansen R.A."/>
            <person name="Hu H."/>
            <person name="Hunt B.G."/>
            <person name="Huylmans A.K."/>
            <person name="Khalil S.M."/>
            <person name="Mitchell R.D."/>
            <person name="Munoz-Torres M.C."/>
            <person name="Mustard J.A."/>
            <person name="Pan H."/>
            <person name="Reese J.T."/>
            <person name="Scharf M.E."/>
            <person name="Sun F."/>
            <person name="Vogel H."/>
            <person name="Xiao J."/>
            <person name="Yang W."/>
            <person name="Yang Z."/>
            <person name="Yang Z."/>
            <person name="Zhou J."/>
            <person name="Zhu J."/>
            <person name="Brent C.S."/>
            <person name="Elsik C.G."/>
            <person name="Goodisman M.A."/>
            <person name="Liberles D.A."/>
            <person name="Roe R.M."/>
            <person name="Vargo E.L."/>
            <person name="Vilcinskas A."/>
            <person name="Wang J."/>
            <person name="Bornberg-Bauer E."/>
            <person name="Korb J."/>
            <person name="Zhang G."/>
            <person name="Liebig J."/>
        </authorList>
    </citation>
    <scope>NUCLEOTIDE SEQUENCE [LARGE SCALE GENOMIC DNA]</scope>
    <source>
        <tissue evidence="8">Whole organism</tissue>
    </source>
</reference>
<proteinExistence type="predicted"/>
<comment type="subcellular location">
    <subcellularLocation>
        <location evidence="2">Cytoplasm</location>
        <location evidence="2">Cytosol</location>
    </subcellularLocation>
    <subcellularLocation>
        <location evidence="1">Nucleus</location>
    </subcellularLocation>
</comment>
<dbReference type="PANTHER" id="PTHR13438">
    <property type="entry name" value="AMINOACYL TRNA SYNTHASE COMPLEX-INTERACTING MULTIFUNCTIONAL PROTEIN"/>
    <property type="match status" value="1"/>
</dbReference>
<evidence type="ECO:0000256" key="1">
    <source>
        <dbReference type="ARBA" id="ARBA00004123"/>
    </source>
</evidence>
<feature type="domain" description="AIMP2 thioredoxin-like" evidence="7">
    <location>
        <begin position="124"/>
        <end position="216"/>
    </location>
</feature>
<gene>
    <name evidence="8" type="ORF">L798_07554</name>
</gene>
<dbReference type="STRING" id="136037.A0A067R539"/>
<dbReference type="OMA" id="LCQHYRV"/>
<dbReference type="InParanoid" id="A0A067R539"/>
<dbReference type="AlphaFoldDB" id="A0A067R539"/>
<evidence type="ECO:0000313" key="9">
    <source>
        <dbReference type="Proteomes" id="UP000027135"/>
    </source>
</evidence>
<keyword evidence="4" id="KW-0648">Protein biosynthesis</keyword>
<sequence>MNGPNTMYRMRPIIKLTEELELPKCMYRMKNIQQAYLNNRLEHQLSNETRPTSISEQVKKFLKCPLPEMTALENRQEAILAQLADLKNQITALRGQLKQSAAPPAVKETNISRSRTCNILQNGVIHDIVINASPKYPPYSLVALRRLWGDSLKLGVRCHIHSSVLQLPTNLENFLSVISDDCDQERSSLLNITLVWKDVGPDTELVVSPMKHITIKGEVNILRYLSRLGPPRYNYELSNDPAVSSRLDSLLDTCYSLARCRTVKERQSLIHSLNCCLGKSQFMAGGDGISIADIAVWSVFRQIKVEPLQDLSGAMKNWLQHCSQSLKLDS</sequence>
<dbReference type="GO" id="GO:0006412">
    <property type="term" value="P:translation"/>
    <property type="evidence" value="ECO:0007669"/>
    <property type="project" value="UniProtKB-KW"/>
</dbReference>
<evidence type="ECO:0000256" key="4">
    <source>
        <dbReference type="ARBA" id="ARBA00022917"/>
    </source>
</evidence>
<evidence type="ECO:0000313" key="8">
    <source>
        <dbReference type="EMBL" id="KDR18392.1"/>
    </source>
</evidence>
<dbReference type="GO" id="GO:0017101">
    <property type="term" value="C:aminoacyl-tRNA synthetase multienzyme complex"/>
    <property type="evidence" value="ECO:0007669"/>
    <property type="project" value="InterPro"/>
</dbReference>
<evidence type="ECO:0000256" key="5">
    <source>
        <dbReference type="ARBA" id="ARBA00023242"/>
    </source>
</evidence>
<evidence type="ECO:0000256" key="2">
    <source>
        <dbReference type="ARBA" id="ARBA00004514"/>
    </source>
</evidence>
<protein>
    <submittedName>
        <fullName evidence="8">Putative aminoacyl tRNA synthetase complex-interacting multifunctional protein 2</fullName>
    </submittedName>
</protein>
<dbReference type="SUPFAM" id="SSF47616">
    <property type="entry name" value="GST C-terminal domain-like"/>
    <property type="match status" value="1"/>
</dbReference>
<evidence type="ECO:0000256" key="6">
    <source>
        <dbReference type="SAM" id="Coils"/>
    </source>
</evidence>
<dbReference type="eggNOG" id="ENOG502QUNJ">
    <property type="taxonomic scope" value="Eukaryota"/>
</dbReference>
<dbReference type="GO" id="GO:0004812">
    <property type="term" value="F:aminoacyl-tRNA ligase activity"/>
    <property type="evidence" value="ECO:0007669"/>
    <property type="project" value="UniProtKB-KW"/>
</dbReference>
<dbReference type="InterPro" id="IPR036282">
    <property type="entry name" value="Glutathione-S-Trfase_C_sf"/>
</dbReference>